<proteinExistence type="predicted"/>
<evidence type="ECO:0000259" key="1">
    <source>
        <dbReference type="Pfam" id="PF05729"/>
    </source>
</evidence>
<organism evidence="2 3">
    <name type="scientific">Paenibacillus lutrae</name>
    <dbReference type="NCBI Taxonomy" id="2078573"/>
    <lineage>
        <taxon>Bacteria</taxon>
        <taxon>Bacillati</taxon>
        <taxon>Bacillota</taxon>
        <taxon>Bacilli</taxon>
        <taxon>Bacillales</taxon>
        <taxon>Paenibacillaceae</taxon>
        <taxon>Paenibacillus</taxon>
    </lineage>
</organism>
<accession>A0A7X3FJ13</accession>
<evidence type="ECO:0000313" key="3">
    <source>
        <dbReference type="Proteomes" id="UP000490800"/>
    </source>
</evidence>
<reference evidence="2 3" key="1">
    <citation type="journal article" date="2019" name="Microorganisms">
        <title>Paenibacillus lutrae sp. nov., A Chitinolytic Species Isolated from A River Otter in Castril Natural Park, Granada, Spain.</title>
        <authorList>
            <person name="Rodriguez M."/>
            <person name="Reina J.C."/>
            <person name="Bejar V."/>
            <person name="Llamas I."/>
        </authorList>
    </citation>
    <scope>NUCLEOTIDE SEQUENCE [LARGE SCALE GENOMIC DNA]</scope>
    <source>
        <strain evidence="2 3">N10</strain>
    </source>
</reference>
<dbReference type="InterPro" id="IPR027417">
    <property type="entry name" value="P-loop_NTPase"/>
</dbReference>
<gene>
    <name evidence="2" type="ORF">EDM21_13240</name>
</gene>
<keyword evidence="3" id="KW-1185">Reference proteome</keyword>
<dbReference type="EMBL" id="RHLK01000007">
    <property type="protein sequence ID" value="MVP00477.1"/>
    <property type="molecule type" value="Genomic_DNA"/>
</dbReference>
<dbReference type="RefSeq" id="WP_157336201.1">
    <property type="nucleotide sequence ID" value="NZ_RHLK01000007.1"/>
</dbReference>
<dbReference type="InterPro" id="IPR007111">
    <property type="entry name" value="NACHT_NTPase"/>
</dbReference>
<name>A0A7X3FJ13_9BACL</name>
<dbReference type="OrthoDB" id="9757917at2"/>
<dbReference type="Pfam" id="PF05729">
    <property type="entry name" value="NACHT"/>
    <property type="match status" value="1"/>
</dbReference>
<evidence type="ECO:0000313" key="2">
    <source>
        <dbReference type="EMBL" id="MVP00477.1"/>
    </source>
</evidence>
<protein>
    <submittedName>
        <fullName evidence="2">NACHT domain-containing protein</fullName>
    </submittedName>
</protein>
<dbReference type="Gene3D" id="3.40.50.300">
    <property type="entry name" value="P-loop containing nucleotide triphosphate hydrolases"/>
    <property type="match status" value="1"/>
</dbReference>
<dbReference type="Proteomes" id="UP000490800">
    <property type="component" value="Unassembled WGS sequence"/>
</dbReference>
<sequence>MSLLDAHKGYEYQDLLTAYHFINMLLTDDSPIFKVDQKESENDKFDDLTIITSNSIMKRQVKYSESKIFKKADLSSEKYDLALDTLFRSWQELPQDKNIDIRICLAWELLEDSQDLDFLVEQDIINIYQSNDVKILKINLEKIWPSDGIPNSSWRRLRGKSTEIDRREFENFINDLTIEVNLPKSSTDFANPGDLENLVIKSLRLFGVGKFPNDKKSVIDVAMNLIYIIKGLRARGEVIELTKVIFDLGLMKNYGNIEQSFKIDREINVLNSTHYHDFKQFVLINNKVVLLGEPGSGKSWFIQNFIDFLDEQDIKVVRHYCYTGIDDLYEKERITINVFLANLINDIIELFPYLESCKPSKYGVDFDELQVLINHIQEEVVLIVDGLDHIGRIYNFHKEIMKQIDTEIVEVISRLVFPDNVKVVLASQPVTEVINFCDHGFKEFSVKPWNIGEVKEFITNNGLTDVELGYHSKLSDLLIEKSSGNPLYLTYLVNELSKYSHVTITRELIEGFPAYNNNLENYYLFLMTKLSESQRVPQILAGSPFPLTESELKEITYLGAYVSESLEVIRSILSYNRCSGGYIIYHESFRRYILELLEKNQVSIDKAIYSYLIDWLKDRGFYEDRKSYLNLLVLLFESKRYDEVLEYCNKEFVVDSVIYGNNINSLKGNFEILMKTSCKVKDYGAVIICTELSNMIYSLEYSFDENSQYYYHALGLINGFEQLKYILVYEGRNALSCTEGLKVCYLCSVNKVIPEWDEYIKLFIESNKSNQVERKSHDERLEEYKYFICACLDTDRNMFDKIEKAAVEGAYDHRDVIITEYSRRGLVEELKEMVNQLQEQEHWIKSLDVFFGEYVIDEQYLDTALEKLLNSDSYSDETLIALDYYYSNIEWIITNHSDKLIEFVKSAENRNWYYNWLIFVYEVSKVIVEIGETEAIDDSRLIDAYSWLTKDMECFKGEPRTCDLYKYETIIFKSIVSPLELVSNESTWRTILGLIAEMSSKTMTMLNGSTGGPLPTYKLFDLFLEIANDTNCEILTAIFEDKIGDEDKRRFYSYLADYNLKHAIILAKSGRLDRAKVEFRRGVEYLLSYSFRKDRTLSRLIDSVESIYKIDEEIGIQNILRLKPLADAVVYHTDGRSTKTYQKEWFEVLARTNRDIALTHLSYELLDSRNYWILEESLDSLLETMNSEVDPMIENALFRTRPNEVSSSTIRSYLNNIRVLITNSQMEMARLSIRELLNRYPNGIYEDDYEEIERLCDDLNVEFNSKVKLGRTNINYDKGKINKISYDKHVRYSSFDVMSLEEILEYIVNFGLKESEIQGLYLYMQSIHELNKDSKMFISNLIKHTYDRRSDDKNRERILRVIDALSLDSGVMAYIYVSMFLNHKDGWYHRLTETAFYIKAVEYDREVTEEHFFEYFYNNLYSVDYNLTVGDKIINALTAIGYDGELIIQYWESLFEIINFRLSGQYDYNSEEIVKKSKELSSKEKVMFLLLTRLKYGEANRYKWIISSIDKLLEQPEYRICFIKSFKHYIEKKDLFIDYSLIVLLWLIRKWFTKEELHENTLLDEILSVYPTDNGTVDYLIRNITGLKSERNYEEYVHSYDGGEDKINYFIGLLIKSDNRFALIRDRGVDIGNIAKNYFLEITDKYTQENLQDIIYDSSYSVLVPNVYFYDIFMKHISREIEAFINGFVGHPFYSMIEEEMYEILIDDIEYIIANCNSIIPRPSDIATPEEINDSINDVNPQEWVTLAYYERWYSKRERHKNNYGENTDSTIIISGVGFTDEEDVVPLLKLNKEYRLYDENYVLGQFDDLRRVPLLIATDLKFQEDIYLTFRPYDYLSIRGEVLNILGINITDNGEGIVGIDSKGEVVVKYSKWEVCFDDVDTGSYRVPYVIGSEVKVKRVVYEEICKLFGREAKRFTVRLGK</sequence>
<comment type="caution">
    <text evidence="2">The sequence shown here is derived from an EMBL/GenBank/DDBJ whole genome shotgun (WGS) entry which is preliminary data.</text>
</comment>
<feature type="domain" description="NACHT" evidence="1">
    <location>
        <begin position="288"/>
        <end position="430"/>
    </location>
</feature>
<dbReference type="SUPFAM" id="SSF52540">
    <property type="entry name" value="P-loop containing nucleoside triphosphate hydrolases"/>
    <property type="match status" value="1"/>
</dbReference>